<dbReference type="PANTHER" id="PTHR12521">
    <property type="entry name" value="PROTEIN C6ORF130"/>
    <property type="match status" value="1"/>
</dbReference>
<accession>A0A8J1TCL6</accession>
<dbReference type="PROSITE" id="PS51154">
    <property type="entry name" value="MACRO"/>
    <property type="match status" value="1"/>
</dbReference>
<dbReference type="CDD" id="cd02901">
    <property type="entry name" value="Macro_Poa1p-like"/>
    <property type="match status" value="1"/>
</dbReference>
<dbReference type="Pfam" id="PF01661">
    <property type="entry name" value="Macro"/>
    <property type="match status" value="1"/>
</dbReference>
<dbReference type="GO" id="GO:0140291">
    <property type="term" value="P:peptidyl-glutamate ADP-deribosylation"/>
    <property type="evidence" value="ECO:0007669"/>
    <property type="project" value="TreeGrafter"/>
</dbReference>
<feature type="compositionally biased region" description="Acidic residues" evidence="1">
    <location>
        <begin position="21"/>
        <end position="31"/>
    </location>
</feature>
<dbReference type="Proteomes" id="UP000749559">
    <property type="component" value="Unassembled WGS sequence"/>
</dbReference>
<dbReference type="SMART" id="SM00506">
    <property type="entry name" value="A1pp"/>
    <property type="match status" value="1"/>
</dbReference>
<evidence type="ECO:0000256" key="1">
    <source>
        <dbReference type="SAM" id="MobiDB-lite"/>
    </source>
</evidence>
<gene>
    <name evidence="2" type="ORF">OFUS_LOCUS23010</name>
</gene>
<evidence type="ECO:0000313" key="2">
    <source>
        <dbReference type="EMBL" id="CAH1798937.1"/>
    </source>
</evidence>
<dbReference type="InterPro" id="IPR002589">
    <property type="entry name" value="Macro_dom"/>
</dbReference>
<proteinExistence type="predicted"/>
<dbReference type="InterPro" id="IPR043472">
    <property type="entry name" value="Macro_dom-like"/>
</dbReference>
<dbReference type="AlphaFoldDB" id="A0A8J1TCL6"/>
<protein>
    <submittedName>
        <fullName evidence="2">Uncharacterized protein</fullName>
    </submittedName>
</protein>
<dbReference type="EMBL" id="CAIIXF020000011">
    <property type="protein sequence ID" value="CAH1798937.1"/>
    <property type="molecule type" value="Genomic_DNA"/>
</dbReference>
<keyword evidence="3" id="KW-1185">Reference proteome</keyword>
<dbReference type="InterPro" id="IPR050892">
    <property type="entry name" value="ADP-ribose_metab_enzymes"/>
</dbReference>
<evidence type="ECO:0000313" key="3">
    <source>
        <dbReference type="Proteomes" id="UP000749559"/>
    </source>
</evidence>
<dbReference type="SUPFAM" id="SSF52949">
    <property type="entry name" value="Macro domain-like"/>
    <property type="match status" value="1"/>
</dbReference>
<dbReference type="OrthoDB" id="2155246at2759"/>
<comment type="caution">
    <text evidence="2">The sequence shown here is derived from an EMBL/GenBank/DDBJ whole genome shotgun (WGS) entry which is preliminary data.</text>
</comment>
<dbReference type="Gene3D" id="3.40.220.10">
    <property type="entry name" value="Leucine Aminopeptidase, subunit E, domain 1"/>
    <property type="match status" value="1"/>
</dbReference>
<reference evidence="2" key="1">
    <citation type="submission" date="2022-03" db="EMBL/GenBank/DDBJ databases">
        <authorList>
            <person name="Martin C."/>
        </authorList>
    </citation>
    <scope>NUCLEOTIDE SEQUENCE</scope>
</reference>
<name>A0A8J1TCL6_OWEFU</name>
<feature type="region of interest" description="Disordered" evidence="1">
    <location>
        <begin position="10"/>
        <end position="31"/>
    </location>
</feature>
<sequence>MSLLRFVTVEGNKRRKTSSTNEDDVNNEDSPLEASAKAGIIEKKGDLFSCPENESLAHCISEDCAMGKGIAVIFKKKFGGIQELKSQGVKTGGVAVLKRKDRFIYYLITKVRYFNKPTYDSLTKSLHAMKTHCQQNNVKHISMPRIGCGLDGLSWDKVSKILTDLFSGSGITITVYTL</sequence>
<dbReference type="PANTHER" id="PTHR12521:SF0">
    <property type="entry name" value="ADP-RIBOSE GLYCOHYDROLASE OARD1"/>
    <property type="match status" value="1"/>
</dbReference>
<organism evidence="2 3">
    <name type="scientific">Owenia fusiformis</name>
    <name type="common">Polychaete worm</name>
    <dbReference type="NCBI Taxonomy" id="6347"/>
    <lineage>
        <taxon>Eukaryota</taxon>
        <taxon>Metazoa</taxon>
        <taxon>Spiralia</taxon>
        <taxon>Lophotrochozoa</taxon>
        <taxon>Annelida</taxon>
        <taxon>Polychaeta</taxon>
        <taxon>Sedentaria</taxon>
        <taxon>Canalipalpata</taxon>
        <taxon>Sabellida</taxon>
        <taxon>Oweniida</taxon>
        <taxon>Oweniidae</taxon>
        <taxon>Owenia</taxon>
    </lineage>
</organism>